<dbReference type="InterPro" id="IPR011037">
    <property type="entry name" value="Pyrv_Knase-like_insert_dom_sf"/>
</dbReference>
<dbReference type="InterPro" id="IPR052716">
    <property type="entry name" value="MOSC_domain"/>
</dbReference>
<accession>A0A9E6XTG3</accession>
<reference evidence="2" key="1">
    <citation type="journal article" date="2022" name="Int. J. Syst. Evol. Microbiol.">
        <title>Pseudomonas aegrilactucae sp. nov. and Pseudomonas morbosilactucae sp. nov., pathogens causing bacterial rot of lettuce in Japan.</title>
        <authorList>
            <person name="Sawada H."/>
            <person name="Fujikawa T."/>
            <person name="Satou M."/>
        </authorList>
    </citation>
    <scope>NUCLEOTIDE SEQUENCE</scope>
    <source>
        <strain evidence="2">0166_1</strain>
    </source>
</reference>
<gene>
    <name evidence="2" type="ORF">DSM104329_00531</name>
</gene>
<dbReference type="Pfam" id="PF03473">
    <property type="entry name" value="MOSC"/>
    <property type="match status" value="1"/>
</dbReference>
<dbReference type="KEGG" id="sbae:DSM104329_00531"/>
<dbReference type="GO" id="GO:0030151">
    <property type="term" value="F:molybdenum ion binding"/>
    <property type="evidence" value="ECO:0007669"/>
    <property type="project" value="InterPro"/>
</dbReference>
<dbReference type="Gene3D" id="2.40.33.20">
    <property type="entry name" value="PK beta-barrel domain-like"/>
    <property type="match status" value="1"/>
</dbReference>
<proteinExistence type="predicted"/>
<dbReference type="PANTHER" id="PTHR36930">
    <property type="entry name" value="METAL-SULFUR CLUSTER BIOSYNTHESIS PROTEINS YUAD-RELATED"/>
    <property type="match status" value="1"/>
</dbReference>
<protein>
    <recommendedName>
        <fullName evidence="1">MOSC domain-containing protein</fullName>
    </recommendedName>
</protein>
<dbReference type="Proteomes" id="UP001162834">
    <property type="component" value="Chromosome"/>
</dbReference>
<dbReference type="PROSITE" id="PS51340">
    <property type="entry name" value="MOSC"/>
    <property type="match status" value="1"/>
</dbReference>
<name>A0A9E6XTG3_9ACTN</name>
<organism evidence="2 3">
    <name type="scientific">Capillimicrobium parvum</name>
    <dbReference type="NCBI Taxonomy" id="2884022"/>
    <lineage>
        <taxon>Bacteria</taxon>
        <taxon>Bacillati</taxon>
        <taxon>Actinomycetota</taxon>
        <taxon>Thermoleophilia</taxon>
        <taxon>Solirubrobacterales</taxon>
        <taxon>Capillimicrobiaceae</taxon>
        <taxon>Capillimicrobium</taxon>
    </lineage>
</organism>
<evidence type="ECO:0000259" key="1">
    <source>
        <dbReference type="PROSITE" id="PS51340"/>
    </source>
</evidence>
<dbReference type="AlphaFoldDB" id="A0A9E6XTG3"/>
<keyword evidence="3" id="KW-1185">Reference proteome</keyword>
<dbReference type="EMBL" id="CP087164">
    <property type="protein sequence ID" value="UGS34159.1"/>
    <property type="molecule type" value="Genomic_DNA"/>
</dbReference>
<dbReference type="SUPFAM" id="SSF50800">
    <property type="entry name" value="PK beta-barrel domain-like"/>
    <property type="match status" value="1"/>
</dbReference>
<dbReference type="RefSeq" id="WP_259313848.1">
    <property type="nucleotide sequence ID" value="NZ_CP087164.1"/>
</dbReference>
<dbReference type="GO" id="GO:0003824">
    <property type="term" value="F:catalytic activity"/>
    <property type="evidence" value="ECO:0007669"/>
    <property type="project" value="InterPro"/>
</dbReference>
<dbReference type="InterPro" id="IPR005302">
    <property type="entry name" value="MoCF_Sase_C"/>
</dbReference>
<dbReference type="GO" id="GO:0030170">
    <property type="term" value="F:pyridoxal phosphate binding"/>
    <property type="evidence" value="ECO:0007669"/>
    <property type="project" value="InterPro"/>
</dbReference>
<evidence type="ECO:0000313" key="2">
    <source>
        <dbReference type="EMBL" id="UGS34159.1"/>
    </source>
</evidence>
<dbReference type="PANTHER" id="PTHR36930:SF1">
    <property type="entry name" value="MOSC DOMAIN-CONTAINING PROTEIN"/>
    <property type="match status" value="1"/>
</dbReference>
<sequence>MKPVAQRTAGRDGALSAAVAALLELELADTPAGRAGAAPLDAWQAWLAARNLQLVQANAPLGSGFWIAVHGERAVVMFGAPPDVVWDPGAGWGRGQDRAGEPAPDVVYVLAALDPALAGLPAEDPGAGTVEAIYVADGSAAPLLPLADAEAIPGRGLRGDRYFYGTGHFSRPGKTGQDLTLIAVEALEALHAESGIALSGAAARRNVVTKGIDVNALVGRRFAIGDVECVGRRWCEPCAHLQRLTEPGVLRGLIHRGGLRADIVSAGRIRVGDRVRALG</sequence>
<evidence type="ECO:0000313" key="3">
    <source>
        <dbReference type="Proteomes" id="UP001162834"/>
    </source>
</evidence>
<feature type="domain" description="MOSC" evidence="1">
    <location>
        <begin position="144"/>
        <end position="278"/>
    </location>
</feature>